<keyword evidence="3" id="KW-0808">Transferase</keyword>
<feature type="transmembrane region" description="Helical" evidence="1">
    <location>
        <begin position="96"/>
        <end position="116"/>
    </location>
</feature>
<evidence type="ECO:0000313" key="4">
    <source>
        <dbReference type="Proteomes" id="UP001185092"/>
    </source>
</evidence>
<evidence type="ECO:0000313" key="3">
    <source>
        <dbReference type="EMBL" id="MDR6241819.1"/>
    </source>
</evidence>
<comment type="caution">
    <text evidence="3">The sequence shown here is derived from an EMBL/GenBank/DDBJ whole genome shotgun (WGS) entry which is preliminary data.</text>
</comment>
<feature type="transmembrane region" description="Helical" evidence="1">
    <location>
        <begin position="70"/>
        <end position="89"/>
    </location>
</feature>
<organism evidence="3 4">
    <name type="scientific">Aureibacter tunicatorum</name>
    <dbReference type="NCBI Taxonomy" id="866807"/>
    <lineage>
        <taxon>Bacteria</taxon>
        <taxon>Pseudomonadati</taxon>
        <taxon>Bacteroidota</taxon>
        <taxon>Cytophagia</taxon>
        <taxon>Cytophagales</taxon>
        <taxon>Persicobacteraceae</taxon>
        <taxon>Aureibacter</taxon>
    </lineage>
</organism>
<name>A0AAE3XUA0_9BACT</name>
<keyword evidence="4" id="KW-1185">Reference proteome</keyword>
<dbReference type="Gene3D" id="3.30.565.10">
    <property type="entry name" value="Histidine kinase-like ATPase, C-terminal domain"/>
    <property type="match status" value="1"/>
</dbReference>
<dbReference type="Proteomes" id="UP001185092">
    <property type="component" value="Unassembled WGS sequence"/>
</dbReference>
<protein>
    <submittedName>
        <fullName evidence="3">Sensor histidine kinase YesM</fullName>
    </submittedName>
</protein>
<keyword evidence="3" id="KW-0418">Kinase</keyword>
<keyword evidence="1" id="KW-0812">Transmembrane</keyword>
<dbReference type="RefSeq" id="WP_309942940.1">
    <property type="nucleotide sequence ID" value="NZ_AP025307.1"/>
</dbReference>
<dbReference type="PANTHER" id="PTHR34220:SF7">
    <property type="entry name" value="SENSOR HISTIDINE KINASE YPDA"/>
    <property type="match status" value="1"/>
</dbReference>
<dbReference type="InterPro" id="IPR050640">
    <property type="entry name" value="Bact_2-comp_sensor_kinase"/>
</dbReference>
<dbReference type="AlphaFoldDB" id="A0AAE3XUA0"/>
<dbReference type="GO" id="GO:0016020">
    <property type="term" value="C:membrane"/>
    <property type="evidence" value="ECO:0007669"/>
    <property type="project" value="InterPro"/>
</dbReference>
<accession>A0AAE3XUA0</accession>
<feature type="transmembrane region" description="Helical" evidence="1">
    <location>
        <begin position="37"/>
        <end position="58"/>
    </location>
</feature>
<proteinExistence type="predicted"/>
<dbReference type="EMBL" id="JAVDQD010000012">
    <property type="protein sequence ID" value="MDR6241819.1"/>
    <property type="molecule type" value="Genomic_DNA"/>
</dbReference>
<dbReference type="PANTHER" id="PTHR34220">
    <property type="entry name" value="SENSOR HISTIDINE KINASE YPDA"/>
    <property type="match status" value="1"/>
</dbReference>
<dbReference type="InterPro" id="IPR010559">
    <property type="entry name" value="Sig_transdc_His_kin_internal"/>
</dbReference>
<keyword evidence="1" id="KW-1133">Transmembrane helix</keyword>
<gene>
    <name evidence="3" type="ORF">HNQ88_004906</name>
</gene>
<feature type="transmembrane region" description="Helical" evidence="1">
    <location>
        <begin position="140"/>
        <end position="159"/>
    </location>
</feature>
<dbReference type="Pfam" id="PF06580">
    <property type="entry name" value="His_kinase"/>
    <property type="match status" value="1"/>
</dbReference>
<feature type="domain" description="Signal transduction histidine kinase internal region" evidence="2">
    <location>
        <begin position="172"/>
        <end position="250"/>
    </location>
</feature>
<dbReference type="InterPro" id="IPR036890">
    <property type="entry name" value="HATPase_C_sf"/>
</dbReference>
<reference evidence="3" key="1">
    <citation type="submission" date="2023-07" db="EMBL/GenBank/DDBJ databases">
        <title>Genomic Encyclopedia of Type Strains, Phase IV (KMG-IV): sequencing the most valuable type-strain genomes for metagenomic binning, comparative biology and taxonomic classification.</title>
        <authorList>
            <person name="Goeker M."/>
        </authorList>
    </citation>
    <scope>NUCLEOTIDE SEQUENCE</scope>
    <source>
        <strain evidence="3">DSM 26174</strain>
    </source>
</reference>
<sequence>MAIQFLPISVTPKEFIVKTYQTDYFSSPMNLIESNKYLNVTLHLAIWGLFLILPPFLIDQFERIKDYSYFQYYVSFSFLILIFYLGKTLMKRRQTLAFIIVMTISYVMYMKGPIYISEALDITNTSSPIVTPSQRSKAELGYSILFMIALASNIMLYLFKVSKKLKEEHAKAELSLLKSQVNPHFLFNSLNTIYYLTLKKKDSAPEAVMSLSDMMRYVLTESNKEKVLLAKEIEYINEYLNLQKMRMPEKTKINYSVNIEDENINIAPLLLIPFIENAFKYGISANTFTSIDIKLSLEKKCLQLHVQNQIFQNEGEKINSTKNGIQNVSKRLELIYPKRHELSIEKIDHLFTVNLSIQL</sequence>
<keyword evidence="1" id="KW-0472">Membrane</keyword>
<evidence type="ECO:0000259" key="2">
    <source>
        <dbReference type="Pfam" id="PF06580"/>
    </source>
</evidence>
<dbReference type="GO" id="GO:0000155">
    <property type="term" value="F:phosphorelay sensor kinase activity"/>
    <property type="evidence" value="ECO:0007669"/>
    <property type="project" value="InterPro"/>
</dbReference>
<evidence type="ECO:0000256" key="1">
    <source>
        <dbReference type="SAM" id="Phobius"/>
    </source>
</evidence>